<keyword evidence="3" id="KW-0378">Hydrolase</keyword>
<comment type="caution">
    <text evidence="3">The sequence shown here is derived from an EMBL/GenBank/DDBJ whole genome shotgun (WGS) entry which is preliminary data.</text>
</comment>
<dbReference type="SUPFAM" id="SSF81923">
    <property type="entry name" value="Double Clp-N motif"/>
    <property type="match status" value="2"/>
</dbReference>
<name>A0ABP5JX33_9ACTN</name>
<reference evidence="4" key="1">
    <citation type="journal article" date="2019" name="Int. J. Syst. Evol. Microbiol.">
        <title>The Global Catalogue of Microorganisms (GCM) 10K type strain sequencing project: providing services to taxonomists for standard genome sequencing and annotation.</title>
        <authorList>
            <consortium name="The Broad Institute Genomics Platform"/>
            <consortium name="The Broad Institute Genome Sequencing Center for Infectious Disease"/>
            <person name="Wu L."/>
            <person name="Ma J."/>
        </authorList>
    </citation>
    <scope>NUCLEOTIDE SEQUENCE [LARGE SCALE GENOMIC DNA]</scope>
    <source>
        <strain evidence="4">JCM 15481</strain>
    </source>
</reference>
<evidence type="ECO:0000313" key="4">
    <source>
        <dbReference type="Proteomes" id="UP001500443"/>
    </source>
</evidence>
<dbReference type="InterPro" id="IPR036628">
    <property type="entry name" value="Clp_N_dom_sf"/>
</dbReference>
<dbReference type="RefSeq" id="WP_344290386.1">
    <property type="nucleotide sequence ID" value="NZ_BAAAPF010000077.1"/>
</dbReference>
<dbReference type="Pfam" id="PF02861">
    <property type="entry name" value="Clp_N"/>
    <property type="match status" value="2"/>
</dbReference>
<sequence length="188" mass="19835">MFERFTKAAKDLVRGAAERAERAGDPYITTEHLLRQLLTASGTPGAVVLAAAGIDSEERRGAVERDLNEARRRGGLTRSDAEALAGIGIDVAEVVDRVESAHGRGALARPRSWWKGRTRFDGDAKNVLEHSLRVATGRGDKAIGDEHILLALTAARGIPAEVLADHGATYAAVEAALPAVQRAAVASG</sequence>
<dbReference type="Proteomes" id="UP001500443">
    <property type="component" value="Unassembled WGS sequence"/>
</dbReference>
<dbReference type="EMBL" id="BAAAPF010000077">
    <property type="protein sequence ID" value="GAA2123892.1"/>
    <property type="molecule type" value="Genomic_DNA"/>
</dbReference>
<gene>
    <name evidence="3" type="ORF">GCM10009802_28460</name>
</gene>
<keyword evidence="1" id="KW-0677">Repeat</keyword>
<keyword evidence="3" id="KW-0645">Protease</keyword>
<feature type="domain" description="Clp R" evidence="2">
    <location>
        <begin position="2"/>
        <end position="183"/>
    </location>
</feature>
<dbReference type="GO" id="GO:0006508">
    <property type="term" value="P:proteolysis"/>
    <property type="evidence" value="ECO:0007669"/>
    <property type="project" value="UniProtKB-KW"/>
</dbReference>
<accession>A0ABP5JX33</accession>
<organism evidence="3 4">
    <name type="scientific">Streptomyces synnematoformans</name>
    <dbReference type="NCBI Taxonomy" id="415721"/>
    <lineage>
        <taxon>Bacteria</taxon>
        <taxon>Bacillati</taxon>
        <taxon>Actinomycetota</taxon>
        <taxon>Actinomycetes</taxon>
        <taxon>Kitasatosporales</taxon>
        <taxon>Streptomycetaceae</taxon>
        <taxon>Streptomyces</taxon>
    </lineage>
</organism>
<evidence type="ECO:0000313" key="3">
    <source>
        <dbReference type="EMBL" id="GAA2123892.1"/>
    </source>
</evidence>
<protein>
    <submittedName>
        <fullName evidence="3">Clp protease N-terminal domain-containing protein</fullName>
    </submittedName>
</protein>
<keyword evidence="4" id="KW-1185">Reference proteome</keyword>
<dbReference type="GO" id="GO:0008233">
    <property type="term" value="F:peptidase activity"/>
    <property type="evidence" value="ECO:0007669"/>
    <property type="project" value="UniProtKB-KW"/>
</dbReference>
<dbReference type="InterPro" id="IPR004176">
    <property type="entry name" value="Clp_R_N"/>
</dbReference>
<dbReference type="PROSITE" id="PS51903">
    <property type="entry name" value="CLP_R"/>
    <property type="match status" value="1"/>
</dbReference>
<evidence type="ECO:0000259" key="2">
    <source>
        <dbReference type="PROSITE" id="PS51903"/>
    </source>
</evidence>
<evidence type="ECO:0000256" key="1">
    <source>
        <dbReference type="PROSITE-ProRule" id="PRU01251"/>
    </source>
</evidence>
<proteinExistence type="predicted"/>
<dbReference type="Gene3D" id="1.10.1780.10">
    <property type="entry name" value="Clp, N-terminal domain"/>
    <property type="match status" value="2"/>
</dbReference>